<reference evidence="2" key="1">
    <citation type="submission" date="2019-12" db="EMBL/GenBank/DDBJ databases">
        <title>Genome sequencing and annotation of Brassica cretica.</title>
        <authorList>
            <person name="Studholme D.J."/>
            <person name="Sarris P."/>
        </authorList>
    </citation>
    <scope>NUCLEOTIDE SEQUENCE</scope>
    <source>
        <strain evidence="2">PFS-109/04</strain>
        <tissue evidence="2">Leaf</tissue>
    </source>
</reference>
<feature type="region of interest" description="Disordered" evidence="1">
    <location>
        <begin position="1"/>
        <end position="46"/>
    </location>
</feature>
<dbReference type="Proteomes" id="UP000712600">
    <property type="component" value="Unassembled WGS sequence"/>
</dbReference>
<dbReference type="EMBL" id="QGKX02001290">
    <property type="protein sequence ID" value="KAF3539446.1"/>
    <property type="molecule type" value="Genomic_DNA"/>
</dbReference>
<proteinExistence type="predicted"/>
<comment type="caution">
    <text evidence="2">The sequence shown here is derived from an EMBL/GenBank/DDBJ whole genome shotgun (WGS) entry which is preliminary data.</text>
</comment>
<sequence>MPLPGSKPRFLRRPQLRDPDPHAHPNEMEGCTKTSGPLGTGQSLLPHPPIPPYGWKAWPLRVAETEAPVGVKICHDGINV</sequence>
<evidence type="ECO:0000313" key="2">
    <source>
        <dbReference type="EMBL" id="KAF3539446.1"/>
    </source>
</evidence>
<evidence type="ECO:0000256" key="1">
    <source>
        <dbReference type="SAM" id="MobiDB-lite"/>
    </source>
</evidence>
<dbReference type="AlphaFoldDB" id="A0A8S9QC70"/>
<feature type="compositionally biased region" description="Polar residues" evidence="1">
    <location>
        <begin position="32"/>
        <end position="43"/>
    </location>
</feature>
<gene>
    <name evidence="2" type="ORF">F2Q69_00022788</name>
</gene>
<feature type="compositionally biased region" description="Basic and acidic residues" evidence="1">
    <location>
        <begin position="15"/>
        <end position="27"/>
    </location>
</feature>
<evidence type="ECO:0000313" key="3">
    <source>
        <dbReference type="Proteomes" id="UP000712600"/>
    </source>
</evidence>
<name>A0A8S9QC70_BRACR</name>
<protein>
    <submittedName>
        <fullName evidence="2">Uncharacterized protein</fullName>
    </submittedName>
</protein>
<accession>A0A8S9QC70</accession>
<organism evidence="2 3">
    <name type="scientific">Brassica cretica</name>
    <name type="common">Mustard</name>
    <dbReference type="NCBI Taxonomy" id="69181"/>
    <lineage>
        <taxon>Eukaryota</taxon>
        <taxon>Viridiplantae</taxon>
        <taxon>Streptophyta</taxon>
        <taxon>Embryophyta</taxon>
        <taxon>Tracheophyta</taxon>
        <taxon>Spermatophyta</taxon>
        <taxon>Magnoliopsida</taxon>
        <taxon>eudicotyledons</taxon>
        <taxon>Gunneridae</taxon>
        <taxon>Pentapetalae</taxon>
        <taxon>rosids</taxon>
        <taxon>malvids</taxon>
        <taxon>Brassicales</taxon>
        <taxon>Brassicaceae</taxon>
        <taxon>Brassiceae</taxon>
        <taxon>Brassica</taxon>
    </lineage>
</organism>